<keyword evidence="3" id="KW-0687">Ribonucleoprotein</keyword>
<feature type="domain" description="KOW" evidence="4">
    <location>
        <begin position="6"/>
        <end position="33"/>
    </location>
</feature>
<reference evidence="5 6" key="1">
    <citation type="journal article" date="2010" name="Cell">
        <title>The genome of Naegleria gruberi illuminates early eukaryotic versatility.</title>
        <authorList>
            <person name="Fritz-Laylin L.K."/>
            <person name="Prochnik S.E."/>
            <person name="Ginger M.L."/>
            <person name="Dacks J.B."/>
            <person name="Carpenter M.L."/>
            <person name="Field M.C."/>
            <person name="Kuo A."/>
            <person name="Paredez A."/>
            <person name="Chapman J."/>
            <person name="Pham J."/>
            <person name="Shu S."/>
            <person name="Neupane R."/>
            <person name="Cipriano M."/>
            <person name="Mancuso J."/>
            <person name="Tu H."/>
            <person name="Salamov A."/>
            <person name="Lindquist E."/>
            <person name="Shapiro H."/>
            <person name="Lucas S."/>
            <person name="Grigoriev I.V."/>
            <person name="Cande W.Z."/>
            <person name="Fulton C."/>
            <person name="Rokhsar D.S."/>
            <person name="Dawson S.C."/>
        </authorList>
    </citation>
    <scope>NUCLEOTIDE SEQUENCE [LARGE SCALE GENOMIC DNA]</scope>
    <source>
        <strain evidence="5 6">NEG-M</strain>
    </source>
</reference>
<dbReference type="InterPro" id="IPR041988">
    <property type="entry name" value="Ribosomal_uL24_KOW"/>
</dbReference>
<dbReference type="KEGG" id="ngr:NAEGRDRAFT_4979"/>
<dbReference type="GeneID" id="8849918"/>
<organism evidence="6">
    <name type="scientific">Naegleria gruberi</name>
    <name type="common">Amoeba</name>
    <dbReference type="NCBI Taxonomy" id="5762"/>
    <lineage>
        <taxon>Eukaryota</taxon>
        <taxon>Discoba</taxon>
        <taxon>Heterolobosea</taxon>
        <taxon>Tetramitia</taxon>
        <taxon>Eutetramitia</taxon>
        <taxon>Vahlkampfiidae</taxon>
        <taxon>Naegleria</taxon>
    </lineage>
</organism>
<proteinExistence type="inferred from homology"/>
<gene>
    <name evidence="5" type="ORF">NAEGRDRAFT_4979</name>
</gene>
<dbReference type="PANTHER" id="PTHR12903">
    <property type="entry name" value="MITOCHONDRIAL RIBOSOMAL PROTEIN L24"/>
    <property type="match status" value="1"/>
</dbReference>
<dbReference type="OMA" id="MASKPIN"/>
<dbReference type="SMART" id="SM00739">
    <property type="entry name" value="KOW"/>
    <property type="match status" value="1"/>
</dbReference>
<evidence type="ECO:0000313" key="6">
    <source>
        <dbReference type="Proteomes" id="UP000006671"/>
    </source>
</evidence>
<keyword evidence="6" id="KW-1185">Reference proteome</keyword>
<dbReference type="Pfam" id="PF17136">
    <property type="entry name" value="ribosomal_L24"/>
    <property type="match status" value="1"/>
</dbReference>
<dbReference type="OrthoDB" id="359154at2759"/>
<dbReference type="Gene3D" id="2.30.30.30">
    <property type="match status" value="1"/>
</dbReference>
<dbReference type="VEuPathDB" id="AmoebaDB:NAEGRDRAFT_4979"/>
<dbReference type="GO" id="GO:1990904">
    <property type="term" value="C:ribonucleoprotein complex"/>
    <property type="evidence" value="ECO:0007669"/>
    <property type="project" value="UniProtKB-KW"/>
</dbReference>
<dbReference type="EMBL" id="GG738849">
    <property type="protein sequence ID" value="EFC48896.1"/>
    <property type="molecule type" value="Genomic_DNA"/>
</dbReference>
<dbReference type="NCBIfam" id="TIGR01079">
    <property type="entry name" value="rplX_bact"/>
    <property type="match status" value="1"/>
</dbReference>
<dbReference type="GO" id="GO:0003735">
    <property type="term" value="F:structural constituent of ribosome"/>
    <property type="evidence" value="ECO:0007669"/>
    <property type="project" value="InterPro"/>
</dbReference>
<sequence length="109" mass="12196">LVEKWKLVKGDLVQITTGKDAGKRGVIKKVLRDKNRVVVDGCNLVKKNIKRTEERAGYSIMKESPLHCSNVALVCPETDKATKVAWRYMEDGTKVRMAKESGSVIPKPE</sequence>
<dbReference type="SUPFAM" id="SSF50104">
    <property type="entry name" value="Translation proteins SH3-like domain"/>
    <property type="match status" value="1"/>
</dbReference>
<dbReference type="HAMAP" id="MF_01326_B">
    <property type="entry name" value="Ribosomal_uL24_B"/>
    <property type="match status" value="1"/>
</dbReference>
<dbReference type="InterPro" id="IPR057264">
    <property type="entry name" value="Ribosomal_uL24_C"/>
</dbReference>
<feature type="non-terminal residue" evidence="5">
    <location>
        <position position="1"/>
    </location>
</feature>
<dbReference type="GO" id="GO:0005840">
    <property type="term" value="C:ribosome"/>
    <property type="evidence" value="ECO:0007669"/>
    <property type="project" value="UniProtKB-KW"/>
</dbReference>
<dbReference type="InterPro" id="IPR008991">
    <property type="entry name" value="Translation_prot_SH3-like_sf"/>
</dbReference>
<dbReference type="Proteomes" id="UP000006671">
    <property type="component" value="Unassembled WGS sequence"/>
</dbReference>
<dbReference type="InParanoid" id="D2V2G7"/>
<dbReference type="GO" id="GO:0006412">
    <property type="term" value="P:translation"/>
    <property type="evidence" value="ECO:0007669"/>
    <property type="project" value="InterPro"/>
</dbReference>
<evidence type="ECO:0000256" key="3">
    <source>
        <dbReference type="ARBA" id="ARBA00023274"/>
    </source>
</evidence>
<evidence type="ECO:0000256" key="2">
    <source>
        <dbReference type="ARBA" id="ARBA00022980"/>
    </source>
</evidence>
<dbReference type="InterPro" id="IPR003256">
    <property type="entry name" value="Ribosomal_uL24"/>
</dbReference>
<evidence type="ECO:0000256" key="1">
    <source>
        <dbReference type="ARBA" id="ARBA00010618"/>
    </source>
</evidence>
<dbReference type="Pfam" id="PF00467">
    <property type="entry name" value="KOW"/>
    <property type="match status" value="1"/>
</dbReference>
<protein>
    <submittedName>
        <fullName evidence="5">Predicted protein</fullName>
    </submittedName>
</protein>
<comment type="similarity">
    <text evidence="1">Belongs to the universal ribosomal protein uL24 family.</text>
</comment>
<dbReference type="eggNOG" id="KOG1708">
    <property type="taxonomic scope" value="Eukaryota"/>
</dbReference>
<dbReference type="InterPro" id="IPR014722">
    <property type="entry name" value="Rib_uL2_dom2"/>
</dbReference>
<accession>D2V2G7</accession>
<name>D2V2G7_NAEGR</name>
<keyword evidence="2" id="KW-0689">Ribosomal protein</keyword>
<dbReference type="InterPro" id="IPR005824">
    <property type="entry name" value="KOW"/>
</dbReference>
<dbReference type="RefSeq" id="XP_002681640.1">
    <property type="nucleotide sequence ID" value="XM_002681594.1"/>
</dbReference>
<dbReference type="AlphaFoldDB" id="D2V2G7"/>
<dbReference type="GO" id="GO:0003723">
    <property type="term" value="F:RNA binding"/>
    <property type="evidence" value="ECO:0007669"/>
    <property type="project" value="InterPro"/>
</dbReference>
<feature type="non-terminal residue" evidence="5">
    <location>
        <position position="109"/>
    </location>
</feature>
<dbReference type="CDD" id="cd06089">
    <property type="entry name" value="KOW_RPL26"/>
    <property type="match status" value="1"/>
</dbReference>
<evidence type="ECO:0000313" key="5">
    <source>
        <dbReference type="EMBL" id="EFC48896.1"/>
    </source>
</evidence>
<evidence type="ECO:0000259" key="4">
    <source>
        <dbReference type="SMART" id="SM00739"/>
    </source>
</evidence>